<dbReference type="Proteomes" id="UP000271162">
    <property type="component" value="Unassembled WGS sequence"/>
</dbReference>
<proteinExistence type="predicted"/>
<sequence>MSNFTAAIEYGLEEEDGELYELSIVELVCRSYD</sequence>
<organism evidence="3">
    <name type="scientific">Nippostrongylus brasiliensis</name>
    <name type="common">Rat hookworm</name>
    <dbReference type="NCBI Taxonomy" id="27835"/>
    <lineage>
        <taxon>Eukaryota</taxon>
        <taxon>Metazoa</taxon>
        <taxon>Ecdysozoa</taxon>
        <taxon>Nematoda</taxon>
        <taxon>Chromadorea</taxon>
        <taxon>Rhabditida</taxon>
        <taxon>Rhabditina</taxon>
        <taxon>Rhabditomorpha</taxon>
        <taxon>Strongyloidea</taxon>
        <taxon>Heligmosomidae</taxon>
        <taxon>Nippostrongylus</taxon>
    </lineage>
</organism>
<dbReference type="AlphaFoldDB" id="A0A0N4XS06"/>
<gene>
    <name evidence="1" type="ORF">NBR_LOCUS5308</name>
</gene>
<protein>
    <submittedName>
        <fullName evidence="3">Chemotaxis protein CheW</fullName>
    </submittedName>
</protein>
<accession>A0A0N4XS06</accession>
<dbReference type="EMBL" id="UYSL01012368">
    <property type="protein sequence ID" value="VDL68897.1"/>
    <property type="molecule type" value="Genomic_DNA"/>
</dbReference>
<evidence type="ECO:0000313" key="1">
    <source>
        <dbReference type="EMBL" id="VDL68897.1"/>
    </source>
</evidence>
<dbReference type="WBParaSite" id="NBR_0000530801-mRNA-1">
    <property type="protein sequence ID" value="NBR_0000530801-mRNA-1"/>
    <property type="gene ID" value="NBR_0000530801"/>
</dbReference>
<keyword evidence="2" id="KW-1185">Reference proteome</keyword>
<name>A0A0N4XS06_NIPBR</name>
<reference evidence="3" key="1">
    <citation type="submission" date="2017-02" db="UniProtKB">
        <authorList>
            <consortium name="WormBaseParasite"/>
        </authorList>
    </citation>
    <scope>IDENTIFICATION</scope>
</reference>
<evidence type="ECO:0000313" key="2">
    <source>
        <dbReference type="Proteomes" id="UP000271162"/>
    </source>
</evidence>
<evidence type="ECO:0000313" key="3">
    <source>
        <dbReference type="WBParaSite" id="NBR_0000530801-mRNA-1"/>
    </source>
</evidence>
<reference evidence="1 2" key="2">
    <citation type="submission" date="2018-11" db="EMBL/GenBank/DDBJ databases">
        <authorList>
            <consortium name="Pathogen Informatics"/>
        </authorList>
    </citation>
    <scope>NUCLEOTIDE SEQUENCE [LARGE SCALE GENOMIC DNA]</scope>
</reference>